<accession>A0ABD0XWC2</accession>
<organism evidence="3 4">
    <name type="scientific">Ranatra chinensis</name>
    <dbReference type="NCBI Taxonomy" id="642074"/>
    <lineage>
        <taxon>Eukaryota</taxon>
        <taxon>Metazoa</taxon>
        <taxon>Ecdysozoa</taxon>
        <taxon>Arthropoda</taxon>
        <taxon>Hexapoda</taxon>
        <taxon>Insecta</taxon>
        <taxon>Pterygota</taxon>
        <taxon>Neoptera</taxon>
        <taxon>Paraneoptera</taxon>
        <taxon>Hemiptera</taxon>
        <taxon>Heteroptera</taxon>
        <taxon>Panheteroptera</taxon>
        <taxon>Nepomorpha</taxon>
        <taxon>Nepidae</taxon>
        <taxon>Ranatrinae</taxon>
        <taxon>Ranatra</taxon>
    </lineage>
</organism>
<evidence type="ECO:0000313" key="3">
    <source>
        <dbReference type="EMBL" id="KAL1115463.1"/>
    </source>
</evidence>
<name>A0ABD0XWC2_9HEMI</name>
<proteinExistence type="predicted"/>
<dbReference type="InterPro" id="IPR009057">
    <property type="entry name" value="Homeodomain-like_sf"/>
</dbReference>
<dbReference type="EMBL" id="JBFDAA010000020">
    <property type="protein sequence ID" value="KAL1115463.1"/>
    <property type="molecule type" value="Genomic_DNA"/>
</dbReference>
<dbReference type="GO" id="GO:0005634">
    <property type="term" value="C:nucleus"/>
    <property type="evidence" value="ECO:0007669"/>
    <property type="project" value="UniProtKB-SubCell"/>
</dbReference>
<protein>
    <recommendedName>
        <fullName evidence="2">HTH psq-type domain-containing protein</fullName>
    </recommendedName>
</protein>
<dbReference type="Pfam" id="PF04218">
    <property type="entry name" value="CENP-B_N"/>
    <property type="match status" value="1"/>
</dbReference>
<evidence type="ECO:0000313" key="4">
    <source>
        <dbReference type="Proteomes" id="UP001558652"/>
    </source>
</evidence>
<keyword evidence="4" id="KW-1185">Reference proteome</keyword>
<comment type="subcellular location">
    <subcellularLocation>
        <location evidence="1">Nucleus</location>
    </subcellularLocation>
</comment>
<evidence type="ECO:0000259" key="2">
    <source>
        <dbReference type="Pfam" id="PF04218"/>
    </source>
</evidence>
<reference evidence="3 4" key="1">
    <citation type="submission" date="2024-07" db="EMBL/GenBank/DDBJ databases">
        <title>Chromosome-level genome assembly of the water stick insect Ranatra chinensis (Heteroptera: Nepidae).</title>
        <authorList>
            <person name="Liu X."/>
        </authorList>
    </citation>
    <scope>NUCLEOTIDE SEQUENCE [LARGE SCALE GENOMIC DNA]</scope>
    <source>
        <strain evidence="3">Cailab_2021Rc</strain>
        <tissue evidence="3">Muscle</tissue>
    </source>
</reference>
<dbReference type="AlphaFoldDB" id="A0ABD0XWC2"/>
<dbReference type="InterPro" id="IPR007889">
    <property type="entry name" value="HTH_Psq"/>
</dbReference>
<dbReference type="SUPFAM" id="SSF46689">
    <property type="entry name" value="Homeodomain-like"/>
    <property type="match status" value="1"/>
</dbReference>
<gene>
    <name evidence="3" type="ORF">AAG570_007493</name>
</gene>
<evidence type="ECO:0000256" key="1">
    <source>
        <dbReference type="ARBA" id="ARBA00004123"/>
    </source>
</evidence>
<dbReference type="Proteomes" id="UP001558652">
    <property type="component" value="Unassembled WGS sequence"/>
</dbReference>
<dbReference type="Gene3D" id="1.10.10.10">
    <property type="entry name" value="Winged helix-like DNA-binding domain superfamily/Winged helix DNA-binding domain"/>
    <property type="match status" value="1"/>
</dbReference>
<feature type="domain" description="HTH psq-type" evidence="2">
    <location>
        <begin position="49"/>
        <end position="97"/>
    </location>
</feature>
<comment type="caution">
    <text evidence="3">The sequence shown here is derived from an EMBL/GenBank/DDBJ whole genome shotgun (WGS) entry which is preliminary data.</text>
</comment>
<sequence>MSVATRMFYHPEEWPSIVTPKSLLSRDDCIGPMKGAASSKPSQDKTKCQRKTLTVQEKVRLLDMIKYGKQIVEVACHFNLNESTIRYIRKEEKKIRTTASITFNKKAKRVVTSRNKIMVFFYVQGALKVFTQ</sequence>
<dbReference type="InterPro" id="IPR036388">
    <property type="entry name" value="WH-like_DNA-bd_sf"/>
</dbReference>